<dbReference type="Proteomes" id="UP000242180">
    <property type="component" value="Unassembled WGS sequence"/>
</dbReference>
<protein>
    <submittedName>
        <fullName evidence="3">Uncharacterized protein</fullName>
    </submittedName>
</protein>
<proteinExistence type="predicted"/>
<feature type="region of interest" description="Disordered" evidence="1">
    <location>
        <begin position="1"/>
        <end position="31"/>
    </location>
</feature>
<keyword evidence="2" id="KW-1133">Transmembrane helix</keyword>
<dbReference type="InParanoid" id="A0A1X2HAZ7"/>
<evidence type="ECO:0000313" key="3">
    <source>
        <dbReference type="EMBL" id="ORY95851.1"/>
    </source>
</evidence>
<name>A0A1X2HAZ7_SYNRA</name>
<dbReference type="AlphaFoldDB" id="A0A1X2HAZ7"/>
<feature type="transmembrane region" description="Helical" evidence="2">
    <location>
        <begin position="40"/>
        <end position="59"/>
    </location>
</feature>
<evidence type="ECO:0000256" key="2">
    <source>
        <dbReference type="SAM" id="Phobius"/>
    </source>
</evidence>
<evidence type="ECO:0000313" key="4">
    <source>
        <dbReference type="Proteomes" id="UP000242180"/>
    </source>
</evidence>
<keyword evidence="2" id="KW-0472">Membrane</keyword>
<dbReference type="EMBL" id="MCGN01000006">
    <property type="protein sequence ID" value="ORY95851.1"/>
    <property type="molecule type" value="Genomic_DNA"/>
</dbReference>
<gene>
    <name evidence="3" type="ORF">BCR43DRAFT_493700</name>
</gene>
<accession>A0A1X2HAZ7</accession>
<comment type="caution">
    <text evidence="3">The sequence shown here is derived from an EMBL/GenBank/DDBJ whole genome shotgun (WGS) entry which is preliminary data.</text>
</comment>
<sequence length="102" mass="12052">MPYPPYKSDMDIEHYGSTSRPSRSEQRQSLYRRRQKQRHILFFFLILVCMFCIGLSYQVSSEADRLPCSNYIFWVPNCNREEYAVETTNATTPDTITHSTTK</sequence>
<keyword evidence="2" id="KW-0812">Transmembrane</keyword>
<reference evidence="3 4" key="1">
    <citation type="submission" date="2016-07" db="EMBL/GenBank/DDBJ databases">
        <title>Pervasive Adenine N6-methylation of Active Genes in Fungi.</title>
        <authorList>
            <consortium name="DOE Joint Genome Institute"/>
            <person name="Mondo S.J."/>
            <person name="Dannebaum R.O."/>
            <person name="Kuo R.C."/>
            <person name="Labutti K."/>
            <person name="Haridas S."/>
            <person name="Kuo A."/>
            <person name="Salamov A."/>
            <person name="Ahrendt S.R."/>
            <person name="Lipzen A."/>
            <person name="Sullivan W."/>
            <person name="Andreopoulos W.B."/>
            <person name="Clum A."/>
            <person name="Lindquist E."/>
            <person name="Daum C."/>
            <person name="Ramamoorthy G.K."/>
            <person name="Gryganskyi A."/>
            <person name="Culley D."/>
            <person name="Magnuson J.K."/>
            <person name="James T.Y."/>
            <person name="O'Malley M.A."/>
            <person name="Stajich J.E."/>
            <person name="Spatafora J.W."/>
            <person name="Visel A."/>
            <person name="Grigoriev I.V."/>
        </authorList>
    </citation>
    <scope>NUCLEOTIDE SEQUENCE [LARGE SCALE GENOMIC DNA]</scope>
    <source>
        <strain evidence="3 4">NRRL 2496</strain>
    </source>
</reference>
<organism evidence="3 4">
    <name type="scientific">Syncephalastrum racemosum</name>
    <name type="common">Filamentous fungus</name>
    <dbReference type="NCBI Taxonomy" id="13706"/>
    <lineage>
        <taxon>Eukaryota</taxon>
        <taxon>Fungi</taxon>
        <taxon>Fungi incertae sedis</taxon>
        <taxon>Mucoromycota</taxon>
        <taxon>Mucoromycotina</taxon>
        <taxon>Mucoromycetes</taxon>
        <taxon>Mucorales</taxon>
        <taxon>Syncephalastraceae</taxon>
        <taxon>Syncephalastrum</taxon>
    </lineage>
</organism>
<keyword evidence="4" id="KW-1185">Reference proteome</keyword>
<evidence type="ECO:0000256" key="1">
    <source>
        <dbReference type="SAM" id="MobiDB-lite"/>
    </source>
</evidence>